<keyword evidence="2" id="KW-0012">Acyltransferase</keyword>
<accession>A0A7Y9LEN2</accession>
<comment type="caution">
    <text evidence="4">The sequence shown here is derived from an EMBL/GenBank/DDBJ whole genome shotgun (WGS) entry which is preliminary data.</text>
</comment>
<gene>
    <name evidence="4" type="ORF">BKA15_006496</name>
</gene>
<dbReference type="PANTHER" id="PTHR43877">
    <property type="entry name" value="AMINOALKYLPHOSPHONATE N-ACETYLTRANSFERASE-RELATED-RELATED"/>
    <property type="match status" value="1"/>
</dbReference>
<evidence type="ECO:0000256" key="2">
    <source>
        <dbReference type="ARBA" id="ARBA00023315"/>
    </source>
</evidence>
<keyword evidence="1" id="KW-0808">Transferase</keyword>
<dbReference type="SUPFAM" id="SSF55729">
    <property type="entry name" value="Acyl-CoA N-acyltransferases (Nat)"/>
    <property type="match status" value="1"/>
</dbReference>
<dbReference type="PANTHER" id="PTHR43877:SF1">
    <property type="entry name" value="ACETYLTRANSFERASE"/>
    <property type="match status" value="1"/>
</dbReference>
<dbReference type="EMBL" id="JACCBU010000001">
    <property type="protein sequence ID" value="NYE75167.1"/>
    <property type="molecule type" value="Genomic_DNA"/>
</dbReference>
<dbReference type="InterPro" id="IPR016181">
    <property type="entry name" value="Acyl_CoA_acyltransferase"/>
</dbReference>
<evidence type="ECO:0000259" key="3">
    <source>
        <dbReference type="PROSITE" id="PS51186"/>
    </source>
</evidence>
<dbReference type="PROSITE" id="PS51186">
    <property type="entry name" value="GNAT"/>
    <property type="match status" value="1"/>
</dbReference>
<dbReference type="InterPro" id="IPR000182">
    <property type="entry name" value="GNAT_dom"/>
</dbReference>
<dbReference type="AlphaFoldDB" id="A0A7Y9LEN2"/>
<evidence type="ECO:0000313" key="4">
    <source>
        <dbReference type="EMBL" id="NYE75167.1"/>
    </source>
</evidence>
<name>A0A7Y9LEN2_9ACTN</name>
<dbReference type="Pfam" id="PF00583">
    <property type="entry name" value="Acetyltransf_1"/>
    <property type="match status" value="1"/>
</dbReference>
<reference evidence="4 5" key="1">
    <citation type="submission" date="2020-07" db="EMBL/GenBank/DDBJ databases">
        <title>Sequencing the genomes of 1000 actinobacteria strains.</title>
        <authorList>
            <person name="Klenk H.-P."/>
        </authorList>
    </citation>
    <scope>NUCLEOTIDE SEQUENCE [LARGE SCALE GENOMIC DNA]</scope>
    <source>
        <strain evidence="4 5">DSM 22083</strain>
    </source>
</reference>
<feature type="domain" description="N-acetyltransferase" evidence="3">
    <location>
        <begin position="4"/>
        <end position="160"/>
    </location>
</feature>
<keyword evidence="4" id="KW-0687">Ribonucleoprotein</keyword>
<keyword evidence="5" id="KW-1185">Reference proteome</keyword>
<dbReference type="GO" id="GO:0005840">
    <property type="term" value="C:ribosome"/>
    <property type="evidence" value="ECO:0007669"/>
    <property type="project" value="UniProtKB-KW"/>
</dbReference>
<evidence type="ECO:0000256" key="1">
    <source>
        <dbReference type="ARBA" id="ARBA00022679"/>
    </source>
</evidence>
<keyword evidence="4" id="KW-0689">Ribosomal protein</keyword>
<dbReference type="Proteomes" id="UP000569914">
    <property type="component" value="Unassembled WGS sequence"/>
</dbReference>
<dbReference type="GO" id="GO:0016747">
    <property type="term" value="F:acyltransferase activity, transferring groups other than amino-acyl groups"/>
    <property type="evidence" value="ECO:0007669"/>
    <property type="project" value="InterPro"/>
</dbReference>
<protein>
    <submittedName>
        <fullName evidence="4">Ribosomal protein S18 acetylase RimI-like enzyme</fullName>
    </submittedName>
</protein>
<dbReference type="Gene3D" id="3.40.630.30">
    <property type="match status" value="1"/>
</dbReference>
<dbReference type="RefSeq" id="WP_179757716.1">
    <property type="nucleotide sequence ID" value="NZ_JACCBU010000001.1"/>
</dbReference>
<sequence length="160" mass="17218">MSTVNVRPMTDDEYPQWLRALSERFAREQVEAGTWAPEGALEAALAKNQNFLPQGLATPGMLILVATDQTGSPVGRAWVGLDHPAGKADCAFLYDIEIEPAQRGRGFGRALLEAVEQATREAGAPALELNVFAPNRTAVALYGSAGYTVTTQQMRKDLAS</sequence>
<dbReference type="InterPro" id="IPR050832">
    <property type="entry name" value="Bact_Acetyltransf"/>
</dbReference>
<organism evidence="4 5">
    <name type="scientific">Microlunatus parietis</name>
    <dbReference type="NCBI Taxonomy" id="682979"/>
    <lineage>
        <taxon>Bacteria</taxon>
        <taxon>Bacillati</taxon>
        <taxon>Actinomycetota</taxon>
        <taxon>Actinomycetes</taxon>
        <taxon>Propionibacteriales</taxon>
        <taxon>Propionibacteriaceae</taxon>
        <taxon>Microlunatus</taxon>
    </lineage>
</organism>
<evidence type="ECO:0000313" key="5">
    <source>
        <dbReference type="Proteomes" id="UP000569914"/>
    </source>
</evidence>
<proteinExistence type="predicted"/>
<dbReference type="CDD" id="cd04301">
    <property type="entry name" value="NAT_SF"/>
    <property type="match status" value="1"/>
</dbReference>